<dbReference type="EMBL" id="JAMTCO010000017">
    <property type="protein sequence ID" value="MCP2273529.1"/>
    <property type="molecule type" value="Genomic_DNA"/>
</dbReference>
<dbReference type="Pfam" id="PF13365">
    <property type="entry name" value="Trypsin_2"/>
    <property type="match status" value="1"/>
</dbReference>
<dbReference type="Gene3D" id="2.60.120.260">
    <property type="entry name" value="Galactose-binding domain-like"/>
    <property type="match status" value="1"/>
</dbReference>
<evidence type="ECO:0000256" key="3">
    <source>
        <dbReference type="SAM" id="SignalP"/>
    </source>
</evidence>
<dbReference type="SUPFAM" id="SSF49785">
    <property type="entry name" value="Galactose-binding domain-like"/>
    <property type="match status" value="1"/>
</dbReference>
<dbReference type="InterPro" id="IPR002884">
    <property type="entry name" value="P_dom"/>
</dbReference>
<keyword evidence="6" id="KW-1185">Reference proteome</keyword>
<feature type="chain" id="PRO_5046702760" evidence="3">
    <location>
        <begin position="26"/>
        <end position="529"/>
    </location>
</feature>
<feature type="signal peptide" evidence="3">
    <location>
        <begin position="1"/>
        <end position="25"/>
    </location>
</feature>
<proteinExistence type="predicted"/>
<dbReference type="Proteomes" id="UP001205185">
    <property type="component" value="Unassembled WGS sequence"/>
</dbReference>
<keyword evidence="1" id="KW-0645">Protease</keyword>
<organism evidence="5 6">
    <name type="scientific">Actinokineospora diospyrosa</name>
    <dbReference type="NCBI Taxonomy" id="103728"/>
    <lineage>
        <taxon>Bacteria</taxon>
        <taxon>Bacillati</taxon>
        <taxon>Actinomycetota</taxon>
        <taxon>Actinomycetes</taxon>
        <taxon>Pseudonocardiales</taxon>
        <taxon>Pseudonocardiaceae</taxon>
        <taxon>Actinokineospora</taxon>
    </lineage>
</organism>
<dbReference type="PROSITE" id="PS51829">
    <property type="entry name" value="P_HOMO_B"/>
    <property type="match status" value="1"/>
</dbReference>
<dbReference type="Pfam" id="PF01483">
    <property type="entry name" value="P_proprotein"/>
    <property type="match status" value="1"/>
</dbReference>
<accession>A0ABT1ILV3</accession>
<dbReference type="SUPFAM" id="SSF50494">
    <property type="entry name" value="Trypsin-like serine proteases"/>
    <property type="match status" value="1"/>
</dbReference>
<dbReference type="RefSeq" id="WP_308211066.1">
    <property type="nucleotide sequence ID" value="NZ_BAAAVB010000004.1"/>
</dbReference>
<sequence length="529" mass="55542">MARTPIVVLALAVAAGGAMFGPAWASSEPAATAAALSQVAPEGVVPEGAMKVGEETVLGRTVAYTGTERQEIRQPGATYIKVHFDSLRLAPGDFVTVADPAGREVYTYHGDPTAGGARTGDSDFTRHGRKGFAAMSIDGEAAVVTLHKRSAVATRGLGFSIDRYWRGYSPDEVRANNPSFFSVCGTDARRDTVCYKTSHPTEYAKSNAVARLLISGGGLCTAWRVGATNRVLTNNHCIATQAAVSSSEVQFAYDCATCGGNNPGAGTKVSGATFYKTSPGGSSRLDYTLFSVNNFASIQQFGTLYLDVRNPVAGERIYIPGHGDGKPKRLSIYEEAQGGPLCTVRSAASDSYNMSYSCDTSGGNSGSPVLAANHKVIALHHLGGCPGNQGARINLIYNEIKDLIDNNDGGTTPPTGPRFESTADVTIADSGTVDAPVTVTGVTGNAPAALNVEVNIIHTYRGDLVLSLVAPDGSVYLLEDFTNNDSVDNVNKTYTVNASGEAANGTWKLRVQDIANQDTGKVDSWALQF</sequence>
<evidence type="ECO:0000313" key="6">
    <source>
        <dbReference type="Proteomes" id="UP001205185"/>
    </source>
</evidence>
<evidence type="ECO:0000313" key="5">
    <source>
        <dbReference type="EMBL" id="MCP2273529.1"/>
    </source>
</evidence>
<gene>
    <name evidence="5" type="ORF">LV75_006059</name>
</gene>
<evidence type="ECO:0000256" key="2">
    <source>
        <dbReference type="ARBA" id="ARBA00022801"/>
    </source>
</evidence>
<keyword evidence="3" id="KW-0732">Signal</keyword>
<dbReference type="InterPro" id="IPR009003">
    <property type="entry name" value="Peptidase_S1_PA"/>
</dbReference>
<dbReference type="PANTHER" id="PTHR36234:SF5">
    <property type="entry name" value="LYSYL ENDOPEPTIDASE"/>
    <property type="match status" value="1"/>
</dbReference>
<keyword evidence="2" id="KW-0378">Hydrolase</keyword>
<reference evidence="5 6" key="1">
    <citation type="submission" date="2022-06" db="EMBL/GenBank/DDBJ databases">
        <title>Genomic Encyclopedia of Archaeal and Bacterial Type Strains, Phase II (KMG-II): from individual species to whole genera.</title>
        <authorList>
            <person name="Goeker M."/>
        </authorList>
    </citation>
    <scope>NUCLEOTIDE SEQUENCE [LARGE SCALE GENOMIC DNA]</scope>
    <source>
        <strain evidence="5 6">DSM 44255</strain>
    </source>
</reference>
<feature type="domain" description="P/Homo B" evidence="4">
    <location>
        <begin position="411"/>
        <end position="529"/>
    </location>
</feature>
<dbReference type="InterPro" id="IPR008979">
    <property type="entry name" value="Galactose-bd-like_sf"/>
</dbReference>
<dbReference type="Gene3D" id="2.40.10.10">
    <property type="entry name" value="Trypsin-like serine proteases"/>
    <property type="match status" value="2"/>
</dbReference>
<evidence type="ECO:0000259" key="4">
    <source>
        <dbReference type="PROSITE" id="PS51829"/>
    </source>
</evidence>
<protein>
    <submittedName>
        <fullName evidence="5">Trypsin-like peptidase domain-containing protein</fullName>
    </submittedName>
</protein>
<comment type="caution">
    <text evidence="5">The sequence shown here is derived from an EMBL/GenBank/DDBJ whole genome shotgun (WGS) entry which is preliminary data.</text>
</comment>
<dbReference type="InterPro" id="IPR043504">
    <property type="entry name" value="Peptidase_S1_PA_chymotrypsin"/>
</dbReference>
<name>A0ABT1ILV3_9PSEU</name>
<dbReference type="PANTHER" id="PTHR36234">
    <property type="entry name" value="LYSYL ENDOPEPTIDASE"/>
    <property type="match status" value="1"/>
</dbReference>
<evidence type="ECO:0000256" key="1">
    <source>
        <dbReference type="ARBA" id="ARBA00022670"/>
    </source>
</evidence>